<dbReference type="InterPro" id="IPR001867">
    <property type="entry name" value="OmpR/PhoB-type_DNA-bd"/>
</dbReference>
<comment type="caution">
    <text evidence="5">The sequence shown here is derived from an EMBL/GenBank/DDBJ whole genome shotgun (WGS) entry which is preliminary data.</text>
</comment>
<dbReference type="SMART" id="SM00862">
    <property type="entry name" value="Trans_reg_C"/>
    <property type="match status" value="1"/>
</dbReference>
<dbReference type="GO" id="GO:0006355">
    <property type="term" value="P:regulation of DNA-templated transcription"/>
    <property type="evidence" value="ECO:0007669"/>
    <property type="project" value="InterPro"/>
</dbReference>
<proteinExistence type="predicted"/>
<feature type="domain" description="OmpR/PhoB-type" evidence="4">
    <location>
        <begin position="3"/>
        <end position="103"/>
    </location>
</feature>
<dbReference type="Proteomes" id="UP001063816">
    <property type="component" value="Unassembled WGS sequence"/>
</dbReference>
<protein>
    <submittedName>
        <fullName evidence="5">Winged helix-turn-helix domain-containing protein</fullName>
    </submittedName>
</protein>
<keyword evidence="3" id="KW-0472">Membrane</keyword>
<keyword evidence="6" id="KW-1185">Reference proteome</keyword>
<organism evidence="5 6">
    <name type="scientific">Silvania hatchlandensis</name>
    <dbReference type="NCBI Taxonomy" id="2926469"/>
    <lineage>
        <taxon>Bacteria</taxon>
        <taxon>Pseudomonadati</taxon>
        <taxon>Pseudomonadota</taxon>
        <taxon>Gammaproteobacteria</taxon>
        <taxon>Enterobacterales</taxon>
        <taxon>Enterobacteriaceae</taxon>
        <taxon>Silvania</taxon>
    </lineage>
</organism>
<sequence>MNTLRYSVNNWRLDLPAGVIVHHQTGEIRRLGEYQIKLLFCLAQHAGQTLSRNELTALVWERRVIGDNSLSNAIHALRVALEDDGKLQKVIKTIPKRGYLLEAEYCQTAEQPTTEGSPQGVELAIAPGPEPVAPSACPAIKLSARLKKIPHALILAVLAGLLLITLSGWYASSIHNSDMVYHEQGKNRFSNIRTYKVSLSSDNSGDDDLARFNTFFQKFNQTLINQDAGMTVYYRTTEQMLNYTFAIETPCASQQLAMTLYHWRIDSEKLVNIINRETERVLNEMAECKKPQQ</sequence>
<name>A0A9J6Q495_9ENTR</name>
<keyword evidence="3" id="KW-0812">Transmembrane</keyword>
<accession>A0A9J6Q495</accession>
<evidence type="ECO:0000313" key="5">
    <source>
        <dbReference type="EMBL" id="MCU6665865.1"/>
    </source>
</evidence>
<dbReference type="GO" id="GO:0003677">
    <property type="term" value="F:DNA binding"/>
    <property type="evidence" value="ECO:0007669"/>
    <property type="project" value="UniProtKB-UniRule"/>
</dbReference>
<feature type="transmembrane region" description="Helical" evidence="3">
    <location>
        <begin position="152"/>
        <end position="171"/>
    </location>
</feature>
<dbReference type="Gene3D" id="1.10.10.10">
    <property type="entry name" value="Winged helix-like DNA-binding domain superfamily/Winged helix DNA-binding domain"/>
    <property type="match status" value="1"/>
</dbReference>
<keyword evidence="1 2" id="KW-0238">DNA-binding</keyword>
<dbReference type="SUPFAM" id="SSF46894">
    <property type="entry name" value="C-terminal effector domain of the bipartite response regulators"/>
    <property type="match status" value="1"/>
</dbReference>
<dbReference type="GO" id="GO:0000160">
    <property type="term" value="P:phosphorelay signal transduction system"/>
    <property type="evidence" value="ECO:0007669"/>
    <property type="project" value="InterPro"/>
</dbReference>
<evidence type="ECO:0000256" key="3">
    <source>
        <dbReference type="SAM" id="Phobius"/>
    </source>
</evidence>
<evidence type="ECO:0000256" key="2">
    <source>
        <dbReference type="PROSITE-ProRule" id="PRU01091"/>
    </source>
</evidence>
<feature type="DNA-binding region" description="OmpR/PhoB-type" evidence="2">
    <location>
        <begin position="3"/>
        <end position="103"/>
    </location>
</feature>
<evidence type="ECO:0000259" key="4">
    <source>
        <dbReference type="PROSITE" id="PS51755"/>
    </source>
</evidence>
<reference evidence="5" key="1">
    <citation type="submission" date="2022-05" db="EMBL/GenBank/DDBJ databases">
        <title>Description of a novel species of Leclercia; Leclercia tamurae and the Proposal for a Novel Genus Silvania gen. nov. Containing Two Novel Species Silvania hatchlandensis sp. nov. and Silvania confinis sp. nov. Isolated from the Rhizosphere of Oak.</title>
        <authorList>
            <person name="Maddock D.W."/>
            <person name="Brady C.L."/>
            <person name="Denman S."/>
            <person name="Arnold D."/>
        </authorList>
    </citation>
    <scope>NUCLEOTIDE SEQUENCE</scope>
    <source>
        <strain evidence="5">H19S6</strain>
    </source>
</reference>
<dbReference type="CDD" id="cd00383">
    <property type="entry name" value="trans_reg_C"/>
    <property type="match status" value="1"/>
</dbReference>
<dbReference type="InterPro" id="IPR036388">
    <property type="entry name" value="WH-like_DNA-bd_sf"/>
</dbReference>
<dbReference type="AlphaFoldDB" id="A0A9J6Q495"/>
<dbReference type="RefSeq" id="WP_271283404.1">
    <property type="nucleotide sequence ID" value="NZ_JAMGZK010000052.1"/>
</dbReference>
<evidence type="ECO:0000313" key="6">
    <source>
        <dbReference type="Proteomes" id="UP001063816"/>
    </source>
</evidence>
<dbReference type="PROSITE" id="PS51755">
    <property type="entry name" value="OMPR_PHOB"/>
    <property type="match status" value="1"/>
</dbReference>
<dbReference type="EMBL" id="JAMGZK010000052">
    <property type="protein sequence ID" value="MCU6665865.1"/>
    <property type="molecule type" value="Genomic_DNA"/>
</dbReference>
<evidence type="ECO:0000256" key="1">
    <source>
        <dbReference type="ARBA" id="ARBA00023125"/>
    </source>
</evidence>
<dbReference type="InterPro" id="IPR016032">
    <property type="entry name" value="Sig_transdc_resp-reg_C-effctor"/>
</dbReference>
<keyword evidence="3" id="KW-1133">Transmembrane helix</keyword>
<gene>
    <name evidence="5" type="ORF">M8014_16110</name>
</gene>
<dbReference type="Pfam" id="PF00486">
    <property type="entry name" value="Trans_reg_C"/>
    <property type="match status" value="1"/>
</dbReference>